<sequence length="403" mass="46385">MKILLLTDIPPCENYTAGLVLNPLVEFLPLDEIVICSVANPALEFKIPKTLNNIPHLKLFKPIEAAMRYKEGKIGGLIAYGFELFNAATVKYFLLPKIIKFAKEHKVDAIWSVLQGQTIIRLTRPLAKKLSVSLFTQIWDPFEWWLRANKIDRLTQKRLLKEFDAVIKHSTCCATASWAMSESYKTQYDTPTIPLIAGLSKELARMPATSPHNRYEYIISIAGQFYAQSEWLSLINALNQVNWIIAGRKIKVRVMGQGFQVFTQLHANFEYLGWRSQEETIRLLAESDLLYMPYWFSEEFYKESSTSFPSKLVTYFASGRPVFCHAPEYSSPSKYIAENNAGYLCNSLSTDKIIYDLERAIIDAVSYKTFAKNASQCFLRDFILERMQETFFKFLNRNANDNK</sequence>
<organism evidence="1 2">
    <name type="scientific">Rickettsia typhi str. TH1527</name>
    <dbReference type="NCBI Taxonomy" id="1003201"/>
    <lineage>
        <taxon>Bacteria</taxon>
        <taxon>Pseudomonadati</taxon>
        <taxon>Pseudomonadota</taxon>
        <taxon>Alphaproteobacteria</taxon>
        <taxon>Rickettsiales</taxon>
        <taxon>Rickettsiaceae</taxon>
        <taxon>Rickettsieae</taxon>
        <taxon>Rickettsia</taxon>
        <taxon>typhus group</taxon>
    </lineage>
</organism>
<evidence type="ECO:0000313" key="2">
    <source>
        <dbReference type="Proteomes" id="UP000007581"/>
    </source>
</evidence>
<proteinExistence type="predicted"/>
<dbReference type="RefSeq" id="WP_011190791.1">
    <property type="nucleotide sequence ID" value="NC_017066.1"/>
</dbReference>
<dbReference type="EMBL" id="CP003397">
    <property type="protein sequence ID" value="AFE54184.1"/>
    <property type="molecule type" value="Genomic_DNA"/>
</dbReference>
<dbReference type="Proteomes" id="UP000007581">
    <property type="component" value="Chromosome"/>
</dbReference>
<gene>
    <name evidence="1" type="ORF">RTTH1527_01595</name>
</gene>
<reference evidence="1" key="1">
    <citation type="submission" date="2012-03" db="EMBL/GenBank/DDBJ databases">
        <authorList>
            <person name="Johnson S.L."/>
            <person name="Sims D."/>
            <person name="Han S."/>
            <person name="Bruce D.C."/>
            <person name="Dasch G.A."/>
        </authorList>
    </citation>
    <scope>NUCLEOTIDE SEQUENCE [LARGE SCALE GENOMIC DNA]</scope>
    <source>
        <strain evidence="1">TH1527</strain>
    </source>
</reference>
<name>A0ABM5MWK3_RICTP</name>
<evidence type="ECO:0000313" key="1">
    <source>
        <dbReference type="EMBL" id="AFE54184.1"/>
    </source>
</evidence>
<accession>A0ABM5MWK3</accession>
<keyword evidence="2" id="KW-1185">Reference proteome</keyword>
<protein>
    <submittedName>
        <fullName evidence="1">Glycosyltransferase</fullName>
    </submittedName>
</protein>
<dbReference type="SUPFAM" id="SSF53756">
    <property type="entry name" value="UDP-Glycosyltransferase/glycogen phosphorylase"/>
    <property type="match status" value="1"/>
</dbReference>
<dbReference type="Gene3D" id="3.40.50.2000">
    <property type="entry name" value="Glycogen Phosphorylase B"/>
    <property type="match status" value="1"/>
</dbReference>